<evidence type="ECO:0000313" key="4">
    <source>
        <dbReference type="EMBL" id="KAG9511080.1"/>
    </source>
</evidence>
<dbReference type="PRINTS" id="PR00625">
    <property type="entry name" value="JDOMAIN"/>
</dbReference>
<keyword evidence="5" id="KW-1185">Reference proteome</keyword>
<feature type="non-terminal residue" evidence="4">
    <location>
        <position position="229"/>
    </location>
</feature>
<protein>
    <submittedName>
        <fullName evidence="4">DnaJ</fullName>
    </submittedName>
</protein>
<dbReference type="CDD" id="cd06257">
    <property type="entry name" value="DnaJ"/>
    <property type="match status" value="1"/>
</dbReference>
<dbReference type="Gene3D" id="1.10.287.110">
    <property type="entry name" value="DnaJ domain"/>
    <property type="match status" value="1"/>
</dbReference>
<feature type="domain" description="J" evidence="3">
    <location>
        <begin position="11"/>
        <end position="70"/>
    </location>
</feature>
<reference evidence="4 5" key="1">
    <citation type="submission" date="2020-10" db="EMBL/GenBank/DDBJ databases">
        <authorList>
            <person name="Klimov P.B."/>
            <person name="Dyachkov S.M."/>
            <person name="Chetverikov P.E."/>
        </authorList>
    </citation>
    <scope>NUCLEOTIDE SEQUENCE [LARGE SCALE GENOMIC DNA]</scope>
    <source>
        <strain evidence="4">BMOC 18-1129-001#AD2665</strain>
        <tissue evidence="4">Entire mites</tissue>
    </source>
</reference>
<dbReference type="EMBL" id="JAIFTH010000035">
    <property type="protein sequence ID" value="KAG9511080.1"/>
    <property type="molecule type" value="Genomic_DNA"/>
</dbReference>
<dbReference type="InterPro" id="IPR051100">
    <property type="entry name" value="DnaJ_subfamily_B/C"/>
</dbReference>
<organism evidence="4 5">
    <name type="scientific">Fragariocoptes setiger</name>
    <dbReference type="NCBI Taxonomy" id="1670756"/>
    <lineage>
        <taxon>Eukaryota</taxon>
        <taxon>Metazoa</taxon>
        <taxon>Ecdysozoa</taxon>
        <taxon>Arthropoda</taxon>
        <taxon>Chelicerata</taxon>
        <taxon>Arachnida</taxon>
        <taxon>Acari</taxon>
        <taxon>Acariformes</taxon>
        <taxon>Trombidiformes</taxon>
        <taxon>Prostigmata</taxon>
        <taxon>Eupodina</taxon>
        <taxon>Eriophyoidea</taxon>
        <taxon>Phytoptidae</taxon>
        <taxon>Fragariocoptes</taxon>
    </lineage>
</organism>
<feature type="region of interest" description="Disordered" evidence="1">
    <location>
        <begin position="77"/>
        <end position="97"/>
    </location>
</feature>
<dbReference type="SUPFAM" id="SSF46565">
    <property type="entry name" value="Chaperone J-domain"/>
    <property type="match status" value="1"/>
</dbReference>
<evidence type="ECO:0000256" key="2">
    <source>
        <dbReference type="SAM" id="Phobius"/>
    </source>
</evidence>
<evidence type="ECO:0000256" key="1">
    <source>
        <dbReference type="SAM" id="MobiDB-lite"/>
    </source>
</evidence>
<dbReference type="PROSITE" id="PS50076">
    <property type="entry name" value="DNAJ_2"/>
    <property type="match status" value="1"/>
</dbReference>
<keyword evidence="2" id="KW-0812">Transmembrane</keyword>
<proteinExistence type="predicted"/>
<gene>
    <name evidence="4" type="primary">dnaJ</name>
    <name evidence="4" type="ORF">GZH46_00358</name>
</gene>
<dbReference type="Pfam" id="PF00226">
    <property type="entry name" value="DnaJ"/>
    <property type="match status" value="1"/>
</dbReference>
<keyword evidence="2" id="KW-1133">Transmembrane helix</keyword>
<dbReference type="SMART" id="SM00271">
    <property type="entry name" value="DnaJ"/>
    <property type="match status" value="1"/>
</dbReference>
<dbReference type="InterPro" id="IPR036869">
    <property type="entry name" value="J_dom_sf"/>
</dbReference>
<dbReference type="Proteomes" id="UP000825002">
    <property type="component" value="Unassembled WGS sequence"/>
</dbReference>
<accession>A0ABQ7SCV8</accession>
<dbReference type="InterPro" id="IPR001623">
    <property type="entry name" value="DnaJ_domain"/>
</dbReference>
<keyword evidence="2" id="KW-0472">Membrane</keyword>
<comment type="caution">
    <text evidence="4">The sequence shown here is derived from an EMBL/GenBank/DDBJ whole genome shotgun (WGS) entry which is preliminary data.</text>
</comment>
<name>A0ABQ7SCV8_9ACAR</name>
<feature type="transmembrane region" description="Helical" evidence="2">
    <location>
        <begin position="177"/>
        <end position="200"/>
    </location>
</feature>
<sequence length="229" mass="26776">MTESQFSHSKDYYSILGVSSTSKDTEIRDNFMKFHPDNKVSGNSERFMAVKEAYDVLKSPSLRASYDLFRTGHDRSGRYEAANNSRSSYRGGGPHRETWRADYSDEWTQSARRTRPPTMDEQWSHIHRVYEKLNREEERLRDENYRRKWRADERAWKYNTRGYSNRSTAIPLRPGSIVGFCFIIIGVGIAANLINYNLYLKRIANQSIRKSHINALDADYASSKQPRDI</sequence>
<evidence type="ECO:0000313" key="5">
    <source>
        <dbReference type="Proteomes" id="UP000825002"/>
    </source>
</evidence>
<evidence type="ECO:0000259" key="3">
    <source>
        <dbReference type="PROSITE" id="PS50076"/>
    </source>
</evidence>
<dbReference type="PANTHER" id="PTHR43908">
    <property type="entry name" value="AT29763P-RELATED"/>
    <property type="match status" value="1"/>
</dbReference>